<dbReference type="Proteomes" id="UP000318237">
    <property type="component" value="Chromosome"/>
</dbReference>
<sequence length="24" mass="2338">MADVKGDLTGVAQEGAASENCLSA</sequence>
<reference evidence="1 2" key="1">
    <citation type="submission" date="2019-06" db="EMBL/GenBank/DDBJ databases">
        <title>Whole genome sequencing of XDR Enterobacter.</title>
        <authorList>
            <person name="Gnana Soundari P."/>
            <person name="Vijayakumar R."/>
            <person name="Krishnan P."/>
        </authorList>
    </citation>
    <scope>NUCLEOTIDE SEQUENCE [LARGE SCALE GENOMIC DNA]</scope>
    <source>
        <strain evidence="1 2">C126</strain>
    </source>
</reference>
<gene>
    <name evidence="1" type="ORF">EIN43_20330</name>
</gene>
<name>A0A4Y5ZWN6_9ENTR</name>
<evidence type="ECO:0000313" key="2">
    <source>
        <dbReference type="Proteomes" id="UP000318237"/>
    </source>
</evidence>
<organism evidence="1 2">
    <name type="scientific">Enterobacter hormaechei</name>
    <dbReference type="NCBI Taxonomy" id="158836"/>
    <lineage>
        <taxon>Bacteria</taxon>
        <taxon>Pseudomonadati</taxon>
        <taxon>Pseudomonadota</taxon>
        <taxon>Gammaproteobacteria</taxon>
        <taxon>Enterobacterales</taxon>
        <taxon>Enterobacteriaceae</taxon>
        <taxon>Enterobacter</taxon>
        <taxon>Enterobacter cloacae complex</taxon>
    </lineage>
</organism>
<dbReference type="EMBL" id="CP041054">
    <property type="protein sequence ID" value="QDE47838.1"/>
    <property type="molecule type" value="Genomic_DNA"/>
</dbReference>
<proteinExistence type="predicted"/>
<protein>
    <submittedName>
        <fullName evidence="1">Uncharacterized protein</fullName>
    </submittedName>
</protein>
<accession>A0A4Y5ZWN6</accession>
<evidence type="ECO:0000313" key="1">
    <source>
        <dbReference type="EMBL" id="QDE47838.1"/>
    </source>
</evidence>
<dbReference type="AlphaFoldDB" id="A0A4Y5ZWN6"/>